<dbReference type="PANTHER" id="PTHR10984:SF25">
    <property type="entry name" value="ENDOPLASMIC RETICULUM-GOLGI INTERMEDIATE COMPARTMENT PROTEIN 3"/>
    <property type="match status" value="1"/>
</dbReference>
<feature type="region of interest" description="Disordered" evidence="6">
    <location>
        <begin position="1196"/>
        <end position="1254"/>
    </location>
</feature>
<feature type="domain" description="Endoplasmic reticulum vesicle transporter C-terminal" evidence="8">
    <location>
        <begin position="152"/>
        <end position="406"/>
    </location>
</feature>
<dbReference type="Proteomes" id="UP000777482">
    <property type="component" value="Unassembled WGS sequence"/>
</dbReference>
<dbReference type="GO" id="GO:0006890">
    <property type="term" value="P:retrograde vesicle-mediated transport, Golgi to endoplasmic reticulum"/>
    <property type="evidence" value="ECO:0007669"/>
    <property type="project" value="TreeGrafter"/>
</dbReference>
<evidence type="ECO:0000256" key="2">
    <source>
        <dbReference type="ARBA" id="ARBA00005648"/>
    </source>
</evidence>
<evidence type="ECO:0000313" key="11">
    <source>
        <dbReference type="Proteomes" id="UP000777482"/>
    </source>
</evidence>
<dbReference type="AlphaFoldDB" id="A0A9P7B414"/>
<dbReference type="InterPro" id="IPR045888">
    <property type="entry name" value="Erv"/>
</dbReference>
<gene>
    <name evidence="10" type="ORF">C6P46_006674</name>
</gene>
<evidence type="ECO:0000256" key="4">
    <source>
        <dbReference type="ARBA" id="ARBA00022989"/>
    </source>
</evidence>
<feature type="compositionally biased region" description="Acidic residues" evidence="6">
    <location>
        <begin position="470"/>
        <end position="479"/>
    </location>
</feature>
<comment type="caution">
    <text evidence="10">The sequence shown here is derived from an EMBL/GenBank/DDBJ whole genome shotgun (WGS) entry which is preliminary data.</text>
</comment>
<dbReference type="OrthoDB" id="10266265at2759"/>
<keyword evidence="3 7" id="KW-0812">Transmembrane</keyword>
<comment type="subcellular location">
    <subcellularLocation>
        <location evidence="1">Membrane</location>
        <topology evidence="1">Multi-pass membrane protein</topology>
    </subcellularLocation>
</comment>
<dbReference type="GO" id="GO:0000139">
    <property type="term" value="C:Golgi membrane"/>
    <property type="evidence" value="ECO:0007669"/>
    <property type="project" value="TreeGrafter"/>
</dbReference>
<proteinExistence type="inferred from homology"/>
<feature type="compositionally biased region" description="Basic residues" evidence="6">
    <location>
        <begin position="872"/>
        <end position="881"/>
    </location>
</feature>
<dbReference type="GO" id="GO:0030134">
    <property type="term" value="C:COPII-coated ER to Golgi transport vesicle"/>
    <property type="evidence" value="ECO:0007669"/>
    <property type="project" value="TreeGrafter"/>
</dbReference>
<dbReference type="InterPro" id="IPR039542">
    <property type="entry name" value="Erv_N"/>
</dbReference>
<evidence type="ECO:0000256" key="3">
    <source>
        <dbReference type="ARBA" id="ARBA00022692"/>
    </source>
</evidence>
<dbReference type="InterPro" id="IPR027417">
    <property type="entry name" value="P-loop_NTPase"/>
</dbReference>
<evidence type="ECO:0000256" key="5">
    <source>
        <dbReference type="ARBA" id="ARBA00023136"/>
    </source>
</evidence>
<evidence type="ECO:0000259" key="9">
    <source>
        <dbReference type="Pfam" id="PF13850"/>
    </source>
</evidence>
<keyword evidence="4 7" id="KW-1133">Transmembrane helix</keyword>
<feature type="region of interest" description="Disordered" evidence="6">
    <location>
        <begin position="658"/>
        <end position="691"/>
    </location>
</feature>
<evidence type="ECO:0000256" key="1">
    <source>
        <dbReference type="ARBA" id="ARBA00004141"/>
    </source>
</evidence>
<feature type="region of interest" description="Disordered" evidence="6">
    <location>
        <begin position="470"/>
        <end position="546"/>
    </location>
</feature>
<protein>
    <submittedName>
        <fullName evidence="10">Uncharacterized protein</fullName>
    </submittedName>
</protein>
<keyword evidence="11" id="KW-1185">Reference proteome</keyword>
<evidence type="ECO:0000256" key="7">
    <source>
        <dbReference type="SAM" id="Phobius"/>
    </source>
</evidence>
<evidence type="ECO:0000256" key="6">
    <source>
        <dbReference type="SAM" id="MobiDB-lite"/>
    </source>
</evidence>
<reference evidence="10 11" key="1">
    <citation type="submission" date="2020-11" db="EMBL/GenBank/DDBJ databases">
        <title>Kefir isolates.</title>
        <authorList>
            <person name="Marcisauskas S."/>
            <person name="Kim Y."/>
            <person name="Blasche S."/>
        </authorList>
    </citation>
    <scope>NUCLEOTIDE SEQUENCE [LARGE SCALE GENOMIC DNA]</scope>
    <source>
        <strain evidence="10 11">KR</strain>
    </source>
</reference>
<dbReference type="Pfam" id="PF13850">
    <property type="entry name" value="ERGIC_N"/>
    <property type="match status" value="1"/>
</dbReference>
<comment type="similarity">
    <text evidence="2">Belongs to the ERGIC family.</text>
</comment>
<organism evidence="10 11">
    <name type="scientific">Rhodotorula mucilaginosa</name>
    <name type="common">Yeast</name>
    <name type="synonym">Rhodotorula rubra</name>
    <dbReference type="NCBI Taxonomy" id="5537"/>
    <lineage>
        <taxon>Eukaryota</taxon>
        <taxon>Fungi</taxon>
        <taxon>Dikarya</taxon>
        <taxon>Basidiomycota</taxon>
        <taxon>Pucciniomycotina</taxon>
        <taxon>Microbotryomycetes</taxon>
        <taxon>Sporidiobolales</taxon>
        <taxon>Sporidiobolaceae</taxon>
        <taxon>Rhodotorula</taxon>
    </lineage>
</organism>
<evidence type="ECO:0000313" key="10">
    <source>
        <dbReference type="EMBL" id="KAG0657085.1"/>
    </source>
</evidence>
<name>A0A9P7B414_RHOMI</name>
<dbReference type="PANTHER" id="PTHR10984">
    <property type="entry name" value="ENDOPLASMIC RETICULUM-GOLGI INTERMEDIATE COMPARTMENT PROTEIN"/>
    <property type="match status" value="1"/>
</dbReference>
<dbReference type="GO" id="GO:0006888">
    <property type="term" value="P:endoplasmic reticulum to Golgi vesicle-mediated transport"/>
    <property type="evidence" value="ECO:0007669"/>
    <property type="project" value="TreeGrafter"/>
</dbReference>
<sequence>MGRRFTVRGIDAFGKPTDAGSFQQTMEDVKIKTGFGGALTLVSLSLIVMLTVWEFVDYRRVRMEPSVLVDRTRGEKLVVNLDITFPRVPCYLLSVDIMDISGEHQTDIHHDLFKTRMTADGKQIEEATKGKELAGDAERIARQKATGYCGSCYGGTPPTDGPNPGCCNTCDEVREAYVRRGWSFVNPDAVEQCVSEGWSDKIKEQATEGCNIAGKVRVNKVIGNFHLSPGRSFQSNQKHAQELVPYLQGDAGHDFGHVINHFSFASETEDEFVGMGGRKAREVKKALGIVNPLDGIKAHTEKSNYMFQYFLKVVSTRFQFLDGRELNTHQYSVTQYERDLSSNKAVEKQGGHQTMHGYAGSPGVFFNYEISPLQVISRETRESFAHFATSLCAIVGGVLTIAGLVDSLAPDGMPKGSKGAVKPLKSATLQQFSISAFLPPAAAAAAAASQAGPSKRPSKRQKDDDAADFVLSDDDDDEQEFKAPAVPPPKRKKKKKTAVLDLTADDDEISFTGSSSPAKPTTKKQPRPDKGKGKEKQVVTKEEEQDDHQLWVDKYAPQCRDDLSVHARKVTDVENWFNEAYSSNPQIAKWRRVLVLSGPAGAGKTAVVKMLAKDMDAEIVEWQEGQSGKTVDGDPDRESLVHRFTSFLARAGMAPALDFGPEEPVPSTSTSKSAPRKSFFPPPPPSSSTRHRRRLILLEDLPNVSHWPTKQALRSAVQQYLSSPRVTAPLVIIVSEALARPGDETGGGAGWLSGNGRRGESIDARGVLGVEILESPACRNIAFNAIAPTIMRKALNRTLDRIYSEQANSPSAPPRSSRPSTATLDLLIAHSSGDIRSALMSLQFLASEGSSGGGHLTSLGTGAKGKGGGAIKGKKGAKKRKRGEEARSSDEEDGGGTAGKLKNGKDRVRQLLSFVTARESSLFIFHALGKVLYNKRWGQSAEDDKKDLGRPGIVQEREYDRLPRHLRKEWERAPTKVDANVLFAEAPLDTDVFMTYLHHNYPPFTNTIEECSGVMDALSAAESLMSSNAEGEEGYRRLPLTSLYGFQLSVRGTLLSLPSPVPRRRQVLRKSELWENLRLERQNEEGVEEVMQLERKRAMQRIALGDAAAGKGADGLESGLGLGLGAELKRTVVCETVPWLGVIKPRDANPFLLDLATFPPLDGPDQELLTGAALGEKDLMEEDLEEVDEGVLVDTAGSVGSPRRKGERKVARSALQEVDEAEEGEGGGIDSLPRTGGNKAAVLMFDPDDDIDDV</sequence>
<dbReference type="Gene3D" id="3.40.50.300">
    <property type="entry name" value="P-loop containing nucleotide triphosphate hydrolases"/>
    <property type="match status" value="1"/>
</dbReference>
<feature type="compositionally biased region" description="Basic and acidic residues" evidence="6">
    <location>
        <begin position="526"/>
        <end position="546"/>
    </location>
</feature>
<evidence type="ECO:0000259" key="8">
    <source>
        <dbReference type="Pfam" id="PF07970"/>
    </source>
</evidence>
<dbReference type="InterPro" id="IPR012936">
    <property type="entry name" value="Erv_C"/>
</dbReference>
<dbReference type="EMBL" id="PUHQ01000086">
    <property type="protein sequence ID" value="KAG0657085.1"/>
    <property type="molecule type" value="Genomic_DNA"/>
</dbReference>
<keyword evidence="5 7" id="KW-0472">Membrane</keyword>
<dbReference type="Pfam" id="PF03215">
    <property type="entry name" value="Rad17"/>
    <property type="match status" value="1"/>
</dbReference>
<accession>A0A9P7B414</accession>
<feature type="compositionally biased region" description="Gly residues" evidence="6">
    <location>
        <begin position="862"/>
        <end position="871"/>
    </location>
</feature>
<dbReference type="SUPFAM" id="SSF52540">
    <property type="entry name" value="P-loop containing nucleoside triphosphate hydrolases"/>
    <property type="match status" value="1"/>
</dbReference>
<feature type="region of interest" description="Disordered" evidence="6">
    <location>
        <begin position="856"/>
        <end position="902"/>
    </location>
</feature>
<dbReference type="GO" id="GO:0005789">
    <property type="term" value="C:endoplasmic reticulum membrane"/>
    <property type="evidence" value="ECO:0007669"/>
    <property type="project" value="TreeGrafter"/>
</dbReference>
<feature type="domain" description="Endoplasmic reticulum vesicle transporter N-terminal" evidence="9">
    <location>
        <begin position="22"/>
        <end position="105"/>
    </location>
</feature>
<dbReference type="Pfam" id="PF07970">
    <property type="entry name" value="COPIIcoated_ERV"/>
    <property type="match status" value="1"/>
</dbReference>
<feature type="transmembrane region" description="Helical" evidence="7">
    <location>
        <begin position="35"/>
        <end position="56"/>
    </location>
</feature>